<reference evidence="2" key="3">
    <citation type="submission" date="2020-12" db="UniProtKB">
        <authorList>
            <consortium name="EnsemblPlants"/>
        </authorList>
    </citation>
    <scope>IDENTIFICATION</scope>
</reference>
<keyword evidence="3" id="KW-1185">Reference proteome</keyword>
<reference evidence="1 3" key="2">
    <citation type="journal article" date="2018" name="Plant J.">
        <title>The Physcomitrella patens chromosome-scale assembly reveals moss genome structure and evolution.</title>
        <authorList>
            <person name="Lang D."/>
            <person name="Ullrich K.K."/>
            <person name="Murat F."/>
            <person name="Fuchs J."/>
            <person name="Jenkins J."/>
            <person name="Haas F.B."/>
            <person name="Piednoel M."/>
            <person name="Gundlach H."/>
            <person name="Van Bel M."/>
            <person name="Meyberg R."/>
            <person name="Vives C."/>
            <person name="Morata J."/>
            <person name="Symeonidi A."/>
            <person name="Hiss M."/>
            <person name="Muchero W."/>
            <person name="Kamisugi Y."/>
            <person name="Saleh O."/>
            <person name="Blanc G."/>
            <person name="Decker E.L."/>
            <person name="van Gessel N."/>
            <person name="Grimwood J."/>
            <person name="Hayes R.D."/>
            <person name="Graham S.W."/>
            <person name="Gunter L.E."/>
            <person name="McDaniel S.F."/>
            <person name="Hoernstein S.N.W."/>
            <person name="Larsson A."/>
            <person name="Li F.W."/>
            <person name="Perroud P.F."/>
            <person name="Phillips J."/>
            <person name="Ranjan P."/>
            <person name="Rokshar D.S."/>
            <person name="Rothfels C.J."/>
            <person name="Schneider L."/>
            <person name="Shu S."/>
            <person name="Stevenson D.W."/>
            <person name="Thummler F."/>
            <person name="Tillich M."/>
            <person name="Villarreal Aguilar J.C."/>
            <person name="Widiez T."/>
            <person name="Wong G.K."/>
            <person name="Wymore A."/>
            <person name="Zhang Y."/>
            <person name="Zimmer A.D."/>
            <person name="Quatrano R.S."/>
            <person name="Mayer K.F.X."/>
            <person name="Goodstein D."/>
            <person name="Casacuberta J.M."/>
            <person name="Vandepoele K."/>
            <person name="Reski R."/>
            <person name="Cuming A.C."/>
            <person name="Tuskan G.A."/>
            <person name="Maumus F."/>
            <person name="Salse J."/>
            <person name="Schmutz J."/>
            <person name="Rensing S.A."/>
        </authorList>
    </citation>
    <scope>NUCLEOTIDE SEQUENCE [LARGE SCALE GENOMIC DNA]</scope>
    <source>
        <strain evidence="2 3">cv. Gransden 2004</strain>
    </source>
</reference>
<dbReference type="EMBL" id="ABEU02000010">
    <property type="protein sequence ID" value="PNR46808.1"/>
    <property type="molecule type" value="Genomic_DNA"/>
</dbReference>
<dbReference type="Gramene" id="Pp3c10_15700V3.1">
    <property type="protein sequence ID" value="PAC:32902693.CDS.1"/>
    <property type="gene ID" value="Pp3c10_15700"/>
</dbReference>
<dbReference type="Proteomes" id="UP000006727">
    <property type="component" value="Chromosome 10"/>
</dbReference>
<dbReference type="AlphaFoldDB" id="A0A2K1JZ52"/>
<dbReference type="InParanoid" id="A0A2K1JZ52"/>
<name>A0A2K1JZ52_PHYPA</name>
<protein>
    <submittedName>
        <fullName evidence="1 2">Uncharacterized protein</fullName>
    </submittedName>
</protein>
<gene>
    <name evidence="1" type="ORF">PHYPA_013928</name>
</gene>
<evidence type="ECO:0000313" key="1">
    <source>
        <dbReference type="EMBL" id="PNR46808.1"/>
    </source>
</evidence>
<accession>A0A2K1JZ52</accession>
<evidence type="ECO:0000313" key="3">
    <source>
        <dbReference type="Proteomes" id="UP000006727"/>
    </source>
</evidence>
<evidence type="ECO:0000313" key="2">
    <source>
        <dbReference type="EnsemblPlants" id="PAC:32902693.CDS.1"/>
    </source>
</evidence>
<organism evidence="1">
    <name type="scientific">Physcomitrium patens</name>
    <name type="common">Spreading-leaved earth moss</name>
    <name type="synonym">Physcomitrella patens</name>
    <dbReference type="NCBI Taxonomy" id="3218"/>
    <lineage>
        <taxon>Eukaryota</taxon>
        <taxon>Viridiplantae</taxon>
        <taxon>Streptophyta</taxon>
        <taxon>Embryophyta</taxon>
        <taxon>Bryophyta</taxon>
        <taxon>Bryophytina</taxon>
        <taxon>Bryopsida</taxon>
        <taxon>Funariidae</taxon>
        <taxon>Funariales</taxon>
        <taxon>Funariaceae</taxon>
        <taxon>Physcomitrium</taxon>
    </lineage>
</organism>
<sequence length="144" mass="16246">MAMGGPTRLTPPPYKHYCEAGQCFVRGRACHTMMPLWLVKCLYPLGGDSHRCEPFQQPRFLSNLVPFICETGPRCEQPTKACLATKVCNHLDEGWRVASCSSQLQDQSLKRDGKLSTRQNRRLLKVLLEDGEDACCMHNLPNPL</sequence>
<dbReference type="PaxDb" id="3218-PP1S145_124V6.1"/>
<reference evidence="1 3" key="1">
    <citation type="journal article" date="2008" name="Science">
        <title>The Physcomitrella genome reveals evolutionary insights into the conquest of land by plants.</title>
        <authorList>
            <person name="Rensing S."/>
            <person name="Lang D."/>
            <person name="Zimmer A."/>
            <person name="Terry A."/>
            <person name="Salamov A."/>
            <person name="Shapiro H."/>
            <person name="Nishiyama T."/>
            <person name="Perroud P.-F."/>
            <person name="Lindquist E."/>
            <person name="Kamisugi Y."/>
            <person name="Tanahashi T."/>
            <person name="Sakakibara K."/>
            <person name="Fujita T."/>
            <person name="Oishi K."/>
            <person name="Shin-I T."/>
            <person name="Kuroki Y."/>
            <person name="Toyoda A."/>
            <person name="Suzuki Y."/>
            <person name="Hashimoto A."/>
            <person name="Yamaguchi K."/>
            <person name="Sugano A."/>
            <person name="Kohara Y."/>
            <person name="Fujiyama A."/>
            <person name="Anterola A."/>
            <person name="Aoki S."/>
            <person name="Ashton N."/>
            <person name="Barbazuk W.B."/>
            <person name="Barker E."/>
            <person name="Bennetzen J."/>
            <person name="Bezanilla M."/>
            <person name="Blankenship R."/>
            <person name="Cho S.H."/>
            <person name="Dutcher S."/>
            <person name="Estelle M."/>
            <person name="Fawcett J.A."/>
            <person name="Gundlach H."/>
            <person name="Hanada K."/>
            <person name="Heyl A."/>
            <person name="Hicks K.A."/>
            <person name="Hugh J."/>
            <person name="Lohr M."/>
            <person name="Mayer K."/>
            <person name="Melkozernov A."/>
            <person name="Murata T."/>
            <person name="Nelson D."/>
            <person name="Pils B."/>
            <person name="Prigge M."/>
            <person name="Reiss B."/>
            <person name="Renner T."/>
            <person name="Rombauts S."/>
            <person name="Rushton P."/>
            <person name="Sanderfoot A."/>
            <person name="Schween G."/>
            <person name="Shiu S.-H."/>
            <person name="Stueber K."/>
            <person name="Theodoulou F.L."/>
            <person name="Tu H."/>
            <person name="Van de Peer Y."/>
            <person name="Verrier P.J."/>
            <person name="Waters E."/>
            <person name="Wood A."/>
            <person name="Yang L."/>
            <person name="Cove D."/>
            <person name="Cuming A."/>
            <person name="Hasebe M."/>
            <person name="Lucas S."/>
            <person name="Mishler D.B."/>
            <person name="Reski R."/>
            <person name="Grigoriev I."/>
            <person name="Quatrano R.S."/>
            <person name="Boore J.L."/>
        </authorList>
    </citation>
    <scope>NUCLEOTIDE SEQUENCE [LARGE SCALE GENOMIC DNA]</scope>
    <source>
        <strain evidence="2 3">cv. Gransden 2004</strain>
    </source>
</reference>
<dbReference type="EnsemblPlants" id="Pp3c10_15700V3.1">
    <property type="protein sequence ID" value="PAC:32902693.CDS.1"/>
    <property type="gene ID" value="Pp3c10_15700"/>
</dbReference>
<proteinExistence type="predicted"/>